<proteinExistence type="predicted"/>
<protein>
    <submittedName>
        <fullName evidence="6">MerR family transcriptional regulator</fullName>
    </submittedName>
</protein>
<dbReference type="Pfam" id="PF13411">
    <property type="entry name" value="MerR_1"/>
    <property type="match status" value="1"/>
</dbReference>
<dbReference type="InterPro" id="IPR047057">
    <property type="entry name" value="MerR_fam"/>
</dbReference>
<dbReference type="SMART" id="SM00422">
    <property type="entry name" value="HTH_MERR"/>
    <property type="match status" value="1"/>
</dbReference>
<accession>A0ABV1JCB7</accession>
<reference evidence="6 7" key="1">
    <citation type="submission" date="2024-04" db="EMBL/GenBank/DDBJ databases">
        <title>Human intestinal bacterial collection.</title>
        <authorList>
            <person name="Pauvert C."/>
            <person name="Hitch T.C.A."/>
            <person name="Clavel T."/>
        </authorList>
    </citation>
    <scope>NUCLEOTIDE SEQUENCE [LARGE SCALE GENOMIC DNA]</scope>
    <source>
        <strain evidence="6 7">CLA-KB-H42</strain>
    </source>
</reference>
<keyword evidence="7" id="KW-1185">Reference proteome</keyword>
<evidence type="ECO:0000313" key="7">
    <source>
        <dbReference type="Proteomes" id="UP001487305"/>
    </source>
</evidence>
<dbReference type="InterPro" id="IPR000551">
    <property type="entry name" value="MerR-type_HTH_dom"/>
</dbReference>
<keyword evidence="4" id="KW-0804">Transcription</keyword>
<gene>
    <name evidence="6" type="ORF">AAA083_01765</name>
</gene>
<dbReference type="PANTHER" id="PTHR30204:SF69">
    <property type="entry name" value="MERR-FAMILY TRANSCRIPTIONAL REGULATOR"/>
    <property type="match status" value="1"/>
</dbReference>
<keyword evidence="1" id="KW-0678">Repressor</keyword>
<evidence type="ECO:0000256" key="4">
    <source>
        <dbReference type="ARBA" id="ARBA00023163"/>
    </source>
</evidence>
<evidence type="ECO:0000256" key="1">
    <source>
        <dbReference type="ARBA" id="ARBA00022491"/>
    </source>
</evidence>
<dbReference type="PROSITE" id="PS50937">
    <property type="entry name" value="HTH_MERR_2"/>
    <property type="match status" value="1"/>
</dbReference>
<keyword evidence="3" id="KW-0238">DNA-binding</keyword>
<evidence type="ECO:0000259" key="5">
    <source>
        <dbReference type="PROSITE" id="PS50937"/>
    </source>
</evidence>
<dbReference type="InterPro" id="IPR009061">
    <property type="entry name" value="DNA-bd_dom_put_sf"/>
</dbReference>
<dbReference type="PANTHER" id="PTHR30204">
    <property type="entry name" value="REDOX-CYCLING DRUG-SENSING TRANSCRIPTIONAL ACTIVATOR SOXR"/>
    <property type="match status" value="1"/>
</dbReference>
<sequence>MPLYDDETKYSVKETSRILGISEQSLRYYDRIGLLAPYYRDPDNLYRYYTINQFYQLEMFKYAKWLGLPVPEYRSIFITKSQIESGDYSETENALSHLLEQNVRERERLDRCIADIERMQLNMDVLKRNRIDGEPFAETLPLRCAYAIDHNPDLPFEQTSIRMRKTRTKYQDHLTEHYGFLLNAEAARKGRIEIVKQYVVLDAYFDESDEIIHLPEGAYANFLYHGFCPEEHMASLSRYLENKPLDLGYLIADEVNFYDEVKEIIHAVRVPE</sequence>
<name>A0ABV1JCB7_9ACTN</name>
<dbReference type="SUPFAM" id="SSF46955">
    <property type="entry name" value="Putative DNA-binding domain"/>
    <property type="match status" value="1"/>
</dbReference>
<organism evidence="6 7">
    <name type="scientific">Raoultibacter massiliensis</name>
    <dbReference type="NCBI Taxonomy" id="1852371"/>
    <lineage>
        <taxon>Bacteria</taxon>
        <taxon>Bacillati</taxon>
        <taxon>Actinomycetota</taxon>
        <taxon>Coriobacteriia</taxon>
        <taxon>Eggerthellales</taxon>
        <taxon>Eggerthellaceae</taxon>
        <taxon>Raoultibacter</taxon>
    </lineage>
</organism>
<dbReference type="Gene3D" id="1.10.1660.10">
    <property type="match status" value="1"/>
</dbReference>
<evidence type="ECO:0000313" key="6">
    <source>
        <dbReference type="EMBL" id="MEQ3361697.1"/>
    </source>
</evidence>
<comment type="caution">
    <text evidence="6">The sequence shown here is derived from an EMBL/GenBank/DDBJ whole genome shotgun (WGS) entry which is preliminary data.</text>
</comment>
<dbReference type="RefSeq" id="WP_102375381.1">
    <property type="nucleotide sequence ID" value="NZ_JBBNOP010000001.1"/>
</dbReference>
<dbReference type="EMBL" id="JBBNOP010000001">
    <property type="protein sequence ID" value="MEQ3361697.1"/>
    <property type="molecule type" value="Genomic_DNA"/>
</dbReference>
<feature type="domain" description="HTH merR-type" evidence="5">
    <location>
        <begin position="9"/>
        <end position="79"/>
    </location>
</feature>
<keyword evidence="2" id="KW-0805">Transcription regulation</keyword>
<evidence type="ECO:0000256" key="2">
    <source>
        <dbReference type="ARBA" id="ARBA00023015"/>
    </source>
</evidence>
<evidence type="ECO:0000256" key="3">
    <source>
        <dbReference type="ARBA" id="ARBA00023125"/>
    </source>
</evidence>
<dbReference type="Proteomes" id="UP001487305">
    <property type="component" value="Unassembled WGS sequence"/>
</dbReference>